<evidence type="ECO:0000313" key="1">
    <source>
        <dbReference type="EMBL" id="MPW25952.1"/>
    </source>
</evidence>
<dbReference type="EMBL" id="WHNX01000012">
    <property type="protein sequence ID" value="MPW25952.1"/>
    <property type="molecule type" value="Genomic_DNA"/>
</dbReference>
<name>A0A6A7K982_9FIRM</name>
<dbReference type="RefSeq" id="WP_152803937.1">
    <property type="nucleotide sequence ID" value="NZ_WHNX01000012.1"/>
</dbReference>
<dbReference type="Proteomes" id="UP000440004">
    <property type="component" value="Unassembled WGS sequence"/>
</dbReference>
<evidence type="ECO:0000313" key="2">
    <source>
        <dbReference type="Proteomes" id="UP000440004"/>
    </source>
</evidence>
<sequence length="85" mass="9286">MKYKNIRTGTIVEPSTDMTAQTFSLSKDWIAYEEKAKVKEKPISKMNKAELVAIATEQGIEIPEGATNAEIVKLIEGGEIDGNGD</sequence>
<protein>
    <recommendedName>
        <fullName evidence="3">Rho termination factor N-terminal domain-containing protein</fullName>
    </recommendedName>
</protein>
<keyword evidence="2" id="KW-1185">Reference proteome</keyword>
<comment type="caution">
    <text evidence="1">The sequence shown here is derived from an EMBL/GenBank/DDBJ whole genome shotgun (WGS) entry which is preliminary data.</text>
</comment>
<evidence type="ECO:0008006" key="3">
    <source>
        <dbReference type="Google" id="ProtNLM"/>
    </source>
</evidence>
<gene>
    <name evidence="1" type="ORF">GC105_09130</name>
</gene>
<accession>A0A6A7K982</accession>
<reference evidence="1 2" key="1">
    <citation type="submission" date="2019-10" db="EMBL/GenBank/DDBJ databases">
        <title>Alkalibaculum tamaniensis sp.nov., a new alkaliphilic acetogen, isolated on methoxylated aromatics from a mud volcano.</title>
        <authorList>
            <person name="Khomyakova M.A."/>
            <person name="Merkel A.Y."/>
            <person name="Bonch-Osmolovskaya E.A."/>
            <person name="Slobodkin A.I."/>
        </authorList>
    </citation>
    <scope>NUCLEOTIDE SEQUENCE [LARGE SCALE GENOMIC DNA]</scope>
    <source>
        <strain evidence="1 2">M08DMB</strain>
    </source>
</reference>
<proteinExistence type="predicted"/>
<dbReference type="AlphaFoldDB" id="A0A6A7K982"/>
<organism evidence="1 2">
    <name type="scientific">Alkalibaculum sporogenes</name>
    <dbReference type="NCBI Taxonomy" id="2655001"/>
    <lineage>
        <taxon>Bacteria</taxon>
        <taxon>Bacillati</taxon>
        <taxon>Bacillota</taxon>
        <taxon>Clostridia</taxon>
        <taxon>Eubacteriales</taxon>
        <taxon>Eubacteriaceae</taxon>
        <taxon>Alkalibaculum</taxon>
    </lineage>
</organism>